<feature type="signal peptide" evidence="1">
    <location>
        <begin position="1"/>
        <end position="19"/>
    </location>
</feature>
<dbReference type="WBParaSite" id="MBELARI_LOCUS20710">
    <property type="protein sequence ID" value="MBELARI_LOCUS20710"/>
    <property type="gene ID" value="MBELARI_LOCUS20710"/>
</dbReference>
<dbReference type="PROSITE" id="PS50181">
    <property type="entry name" value="FBOX"/>
    <property type="match status" value="1"/>
</dbReference>
<feature type="chain" id="PRO_5041909194" evidence="1">
    <location>
        <begin position="20"/>
        <end position="378"/>
    </location>
</feature>
<sequence length="378" mass="43850">MKYLFVLLVLLFAFISIEAADEEFAGKSCHSQHDCGRGLYCYNQRCVAKTCARRRAARNDPVASRETFEITADYMDNTTVIDISSSSRACADRNDEALELERNVFPQTLDAYRIVDLPAMILIQILKHCTHEEIAEFSMTCCRAYDFIHANKRLICNRFTRGVLHHDKIMGVKIKHSSKAHLCLSLNDFRLMNAHFEDLVIMFPPDGPIDHQRTFHDWHVDQLTVRLCRANMPFRIRKEMFQAINALKYKQISIYSQVMTQYRLIFTMYSADYPGVFLQPIKTHGDKYNRIFVKMSCANERADDLLIAGLHEGKISVHSSQNLMVKLVFGTDQVQRCRMREKLRKHSTTGCINCEKTCKFPISWIHMFVFTLCSKVLF</sequence>
<dbReference type="AlphaFoldDB" id="A0AAF3J7B3"/>
<reference evidence="4" key="1">
    <citation type="submission" date="2024-02" db="UniProtKB">
        <authorList>
            <consortium name="WormBaseParasite"/>
        </authorList>
    </citation>
    <scope>IDENTIFICATION</scope>
</reference>
<evidence type="ECO:0000259" key="2">
    <source>
        <dbReference type="PROSITE" id="PS50181"/>
    </source>
</evidence>
<keyword evidence="1" id="KW-0732">Signal</keyword>
<accession>A0AAF3J7B3</accession>
<evidence type="ECO:0000313" key="4">
    <source>
        <dbReference type="WBParaSite" id="MBELARI_LOCUS20710"/>
    </source>
</evidence>
<evidence type="ECO:0000256" key="1">
    <source>
        <dbReference type="SAM" id="SignalP"/>
    </source>
</evidence>
<name>A0AAF3J7B3_9BILA</name>
<dbReference type="InterPro" id="IPR001810">
    <property type="entry name" value="F-box_dom"/>
</dbReference>
<keyword evidence="3" id="KW-1185">Reference proteome</keyword>
<protein>
    <submittedName>
        <fullName evidence="4">F-box domain-containing protein</fullName>
    </submittedName>
</protein>
<evidence type="ECO:0000313" key="3">
    <source>
        <dbReference type="Proteomes" id="UP000887575"/>
    </source>
</evidence>
<organism evidence="3 4">
    <name type="scientific">Mesorhabditis belari</name>
    <dbReference type="NCBI Taxonomy" id="2138241"/>
    <lineage>
        <taxon>Eukaryota</taxon>
        <taxon>Metazoa</taxon>
        <taxon>Ecdysozoa</taxon>
        <taxon>Nematoda</taxon>
        <taxon>Chromadorea</taxon>
        <taxon>Rhabditida</taxon>
        <taxon>Rhabditina</taxon>
        <taxon>Rhabditomorpha</taxon>
        <taxon>Rhabditoidea</taxon>
        <taxon>Rhabditidae</taxon>
        <taxon>Mesorhabditinae</taxon>
        <taxon>Mesorhabditis</taxon>
    </lineage>
</organism>
<feature type="domain" description="F-box" evidence="2">
    <location>
        <begin position="111"/>
        <end position="163"/>
    </location>
</feature>
<proteinExistence type="predicted"/>
<dbReference type="Proteomes" id="UP000887575">
    <property type="component" value="Unassembled WGS sequence"/>
</dbReference>